<keyword evidence="1" id="KW-0732">Signal</keyword>
<proteinExistence type="predicted"/>
<name>Q7M1N5_SOYBN</name>
<dbReference type="PROSITE" id="PS51257">
    <property type="entry name" value="PROKAR_LIPOPROTEIN"/>
    <property type="match status" value="1"/>
</dbReference>
<sequence precursor="true">MAKLVFSLCFLLFSGCCFAFSSREQPQQNECQIQKLNFKFLVPPQESQKRAVA</sequence>
<evidence type="ECO:0000256" key="1">
    <source>
        <dbReference type="SAM" id="SignalP"/>
    </source>
</evidence>
<accession>Q7M1N5</accession>
<feature type="non-terminal residue" evidence="2">
    <location>
        <position position="53"/>
    </location>
</feature>
<organism evidence="2">
    <name type="scientific">Glycine max</name>
    <name type="common">Soybean</name>
    <name type="synonym">Glycine hispida</name>
    <dbReference type="NCBI Taxonomy" id="3847"/>
    <lineage>
        <taxon>Eukaryota</taxon>
        <taxon>Viridiplantae</taxon>
        <taxon>Streptophyta</taxon>
        <taxon>Embryophyta</taxon>
        <taxon>Tracheophyta</taxon>
        <taxon>Spermatophyta</taxon>
        <taxon>Magnoliopsida</taxon>
        <taxon>eudicotyledons</taxon>
        <taxon>Gunneridae</taxon>
        <taxon>Pentapetalae</taxon>
        <taxon>rosids</taxon>
        <taxon>fabids</taxon>
        <taxon>Fabales</taxon>
        <taxon>Fabaceae</taxon>
        <taxon>Papilionoideae</taxon>
        <taxon>50 kb inversion clade</taxon>
        <taxon>NPAAA clade</taxon>
        <taxon>indigoferoid/millettioid clade</taxon>
        <taxon>Phaseoleae</taxon>
        <taxon>Glycine</taxon>
        <taxon>Glycine subgen. Soja</taxon>
    </lineage>
</organism>
<feature type="signal peptide" evidence="1">
    <location>
        <begin position="1"/>
        <end position="19"/>
    </location>
</feature>
<dbReference type="PIR" id="PS0009">
    <property type="entry name" value="PS0009"/>
</dbReference>
<reference evidence="2" key="1">
    <citation type="journal article" date="1988" name="Gene">
        <title>Signal sequence of preproglycinin affects production of the expressed protein in Escherichia coli.</title>
        <authorList>
            <person name="Utsumi S."/>
            <person name="Kim C.S."/>
            <person name="Sato T."/>
            <person name="Kito M."/>
        </authorList>
    </citation>
    <scope>NUCLEOTIDE SEQUENCE</scope>
</reference>
<protein>
    <submittedName>
        <fullName evidence="2">Glycinin A1aB1b</fullName>
    </submittedName>
</protein>
<evidence type="ECO:0000313" key="2">
    <source>
        <dbReference type="PIR" id="PS0009"/>
    </source>
</evidence>
<dbReference type="AlphaFoldDB" id="Q7M1N5"/>
<feature type="chain" id="PRO_5004288235" evidence="1">
    <location>
        <begin position="20"/>
        <end position="53"/>
    </location>
</feature>